<dbReference type="EMBL" id="FOOX01000001">
    <property type="protein sequence ID" value="SFG02105.1"/>
    <property type="molecule type" value="Genomic_DNA"/>
</dbReference>
<evidence type="ECO:0000313" key="5">
    <source>
        <dbReference type="Proteomes" id="UP000199337"/>
    </source>
</evidence>
<reference evidence="5" key="1">
    <citation type="submission" date="2016-10" db="EMBL/GenBank/DDBJ databases">
        <authorList>
            <person name="Varghese N."/>
            <person name="Submissions S."/>
        </authorList>
    </citation>
    <scope>NUCLEOTIDE SEQUENCE [LARGE SCALE GENOMIC DNA]</scope>
    <source>
        <strain evidence="5">DSM 17038</strain>
    </source>
</reference>
<keyword evidence="2" id="KW-0812">Transmembrane</keyword>
<dbReference type="SUPFAM" id="SSF53649">
    <property type="entry name" value="Alkaline phosphatase-like"/>
    <property type="match status" value="1"/>
</dbReference>
<keyword evidence="3" id="KW-0732">Signal</keyword>
<feature type="transmembrane region" description="Helical" evidence="2">
    <location>
        <begin position="316"/>
        <end position="334"/>
    </location>
</feature>
<dbReference type="InterPro" id="IPR017850">
    <property type="entry name" value="Alkaline_phosphatase_core_sf"/>
</dbReference>
<evidence type="ECO:0000256" key="3">
    <source>
        <dbReference type="SAM" id="SignalP"/>
    </source>
</evidence>
<gene>
    <name evidence="4" type="ORF">SAMN05660649_00513</name>
</gene>
<dbReference type="Gene3D" id="3.40.720.10">
    <property type="entry name" value="Alkaline Phosphatase, subunit A"/>
    <property type="match status" value="1"/>
</dbReference>
<dbReference type="Proteomes" id="UP000199337">
    <property type="component" value="Unassembled WGS sequence"/>
</dbReference>
<keyword evidence="1" id="KW-0175">Coiled coil</keyword>
<dbReference type="AlphaFoldDB" id="A0A1I2NDV7"/>
<organism evidence="4 5">
    <name type="scientific">Desulfotruncus arcticus DSM 17038</name>
    <dbReference type="NCBI Taxonomy" id="1121424"/>
    <lineage>
        <taxon>Bacteria</taxon>
        <taxon>Bacillati</taxon>
        <taxon>Bacillota</taxon>
        <taxon>Clostridia</taxon>
        <taxon>Eubacteriales</taxon>
        <taxon>Desulfallaceae</taxon>
        <taxon>Desulfotruncus</taxon>
    </lineage>
</organism>
<accession>A0A1I2NDV7</accession>
<feature type="chain" id="PRO_5039273322" evidence="3">
    <location>
        <begin position="24"/>
        <end position="347"/>
    </location>
</feature>
<keyword evidence="2" id="KW-1133">Transmembrane helix</keyword>
<evidence type="ECO:0000256" key="2">
    <source>
        <dbReference type="SAM" id="Phobius"/>
    </source>
</evidence>
<name>A0A1I2NDV7_9FIRM</name>
<feature type="signal peptide" evidence="3">
    <location>
        <begin position="1"/>
        <end position="23"/>
    </location>
</feature>
<keyword evidence="2" id="KW-0472">Membrane</keyword>
<evidence type="ECO:0000313" key="4">
    <source>
        <dbReference type="EMBL" id="SFG02105.1"/>
    </source>
</evidence>
<feature type="coiled-coil region" evidence="1">
    <location>
        <begin position="258"/>
        <end position="313"/>
    </location>
</feature>
<keyword evidence="5" id="KW-1185">Reference proteome</keyword>
<sequence length="347" mass="39812">MVIRFIAAVLILFGILSSWTSTAAYAQSDNYIYLIYIKGLSVSDIEGKKLPNLKSLADSSTSYSNVSKPQVFPESIYTLFGDENKTYSLPKMLSKNGIDCMFIDGSGEIQKKYCDNNSLDLISGTNDKEVLNQYFSLPPEKDYSFVTIYLDDVNASETSEFRRWSLVDNEMGLLLNYLINSKKIDQTSIFITGDSDKPPLLMFRYNLNFKANYYYCDLLDLGPTICELYGINPPSNMPGNTLYEFFNNSNDPMSIKRIVDLQKQCLLAEEKISLLQKNNNSINADKNKILEEKNNFDQKLLEKENQINVLRIKLKLFKLASLVAFIILLFGYIIEYRILRKKFLMFP</sequence>
<dbReference type="STRING" id="341036.SAMN05660649_00513"/>
<evidence type="ECO:0000256" key="1">
    <source>
        <dbReference type="SAM" id="Coils"/>
    </source>
</evidence>
<proteinExistence type="predicted"/>
<protein>
    <submittedName>
        <fullName evidence="4">Uncharacterized protein</fullName>
    </submittedName>
</protein>